<feature type="transmembrane region" description="Helical" evidence="8">
    <location>
        <begin position="356"/>
        <end position="373"/>
    </location>
</feature>
<evidence type="ECO:0000256" key="2">
    <source>
        <dbReference type="ARBA" id="ARBA00007965"/>
    </source>
</evidence>
<dbReference type="PANTHER" id="PTHR10332">
    <property type="entry name" value="EQUILIBRATIVE NUCLEOSIDE TRANSPORTER"/>
    <property type="match status" value="1"/>
</dbReference>
<sequence>MAYEQVYEEEEEEEDPEETPLIQSGSGPKAPPDRRYAVFLIFGFLGLSSLLPWNFFITAKKYFDYKFRNTSLPSNVSFDGKGHTTDMQVVFESYLSIVSNGSNLLFMIITLLLVRSISVKVRIVVSTVLMITIFVITTSLVEVDTDSWQQVFFIITLVMAAFMSGVQSVLTGSVLGLSALFPAIYSQSAMIGQAAGGTFSAVVSILTHATGGDPITSALIYFLIASVVTGLALVAYLSLYAQKFSRFYMIDQVYIASKINEDIPSYHDIVGRKEYLGAILKKTWMYCVSICLVFMVTLSVFPAVCSLIKSYSHEGNAWTDTYFTPVVCFLLFNVGDFLGRLVTFVFKFPGPHRPQLMLFMCILRIGFIPLLMFCNAQPRYHMPVVFDNDAYPVVLILFMGLTNGYLSTLCMSFGPIDVPDEHAEGTGMMLALAMTMGLAAGSGLSFLCVYLL</sequence>
<dbReference type="InterPro" id="IPR036259">
    <property type="entry name" value="MFS_trans_sf"/>
</dbReference>
<feature type="transmembrane region" description="Helical" evidence="8">
    <location>
        <begin position="189"/>
        <end position="206"/>
    </location>
</feature>
<feature type="transmembrane region" description="Helical" evidence="8">
    <location>
        <begin position="121"/>
        <end position="141"/>
    </location>
</feature>
<dbReference type="InterPro" id="IPR002259">
    <property type="entry name" value="Eqnu_transpt"/>
</dbReference>
<evidence type="ECO:0000256" key="6">
    <source>
        <dbReference type="ARBA" id="ARBA00023136"/>
    </source>
</evidence>
<feature type="transmembrane region" description="Helical" evidence="8">
    <location>
        <begin position="393"/>
        <end position="416"/>
    </location>
</feature>
<keyword evidence="3" id="KW-0813">Transport</keyword>
<evidence type="ECO:0000313" key="9">
    <source>
        <dbReference type="Proteomes" id="UP000694888"/>
    </source>
</evidence>
<evidence type="ECO:0000313" key="10">
    <source>
        <dbReference type="RefSeq" id="XP_012936591.1"/>
    </source>
</evidence>
<feature type="transmembrane region" description="Helical" evidence="8">
    <location>
        <begin position="428"/>
        <end position="451"/>
    </location>
</feature>
<feature type="transmembrane region" description="Helical" evidence="8">
    <location>
        <begin position="218"/>
        <end position="239"/>
    </location>
</feature>
<comment type="subcellular location">
    <subcellularLocation>
        <location evidence="1">Membrane</location>
        <topology evidence="1">Multi-pass membrane protein</topology>
    </subcellularLocation>
</comment>
<feature type="transmembrane region" description="Helical" evidence="8">
    <location>
        <begin position="36"/>
        <end position="57"/>
    </location>
</feature>
<evidence type="ECO:0000256" key="1">
    <source>
        <dbReference type="ARBA" id="ARBA00004141"/>
    </source>
</evidence>
<feature type="transmembrane region" description="Helical" evidence="8">
    <location>
        <begin position="283"/>
        <end position="302"/>
    </location>
</feature>
<keyword evidence="4 8" id="KW-0812">Transmembrane</keyword>
<dbReference type="Gene3D" id="1.20.1250.20">
    <property type="entry name" value="MFS general substrate transporter like domains"/>
    <property type="match status" value="1"/>
</dbReference>
<gene>
    <name evidence="10" type="primary">LOC101859926</name>
</gene>
<evidence type="ECO:0000256" key="7">
    <source>
        <dbReference type="SAM" id="MobiDB-lite"/>
    </source>
</evidence>
<organism evidence="9 10">
    <name type="scientific">Aplysia californica</name>
    <name type="common">California sea hare</name>
    <dbReference type="NCBI Taxonomy" id="6500"/>
    <lineage>
        <taxon>Eukaryota</taxon>
        <taxon>Metazoa</taxon>
        <taxon>Spiralia</taxon>
        <taxon>Lophotrochozoa</taxon>
        <taxon>Mollusca</taxon>
        <taxon>Gastropoda</taxon>
        <taxon>Heterobranchia</taxon>
        <taxon>Euthyneura</taxon>
        <taxon>Tectipleura</taxon>
        <taxon>Aplysiida</taxon>
        <taxon>Aplysioidea</taxon>
        <taxon>Aplysiidae</taxon>
        <taxon>Aplysia</taxon>
    </lineage>
</organism>
<feature type="region of interest" description="Disordered" evidence="7">
    <location>
        <begin position="1"/>
        <end position="30"/>
    </location>
</feature>
<evidence type="ECO:0000256" key="8">
    <source>
        <dbReference type="SAM" id="Phobius"/>
    </source>
</evidence>
<dbReference type="PANTHER" id="PTHR10332:SF88">
    <property type="entry name" value="EQUILIBRATIVE NUCLEOSIDE TRANSPORTER 1, ISOFORM A"/>
    <property type="match status" value="1"/>
</dbReference>
<dbReference type="RefSeq" id="XP_012936591.1">
    <property type="nucleotide sequence ID" value="XM_013081137.2"/>
</dbReference>
<protein>
    <submittedName>
        <fullName evidence="10">Equilibrative nucleoside transporter 3</fullName>
    </submittedName>
</protein>
<reference evidence="10" key="1">
    <citation type="submission" date="2025-08" db="UniProtKB">
        <authorList>
            <consortium name="RefSeq"/>
        </authorList>
    </citation>
    <scope>IDENTIFICATION</scope>
</reference>
<keyword evidence="6 8" id="KW-0472">Membrane</keyword>
<feature type="transmembrane region" description="Helical" evidence="8">
    <location>
        <begin position="153"/>
        <end position="177"/>
    </location>
</feature>
<accession>A0ABM0ZXL6</accession>
<dbReference type="GeneID" id="101859926"/>
<dbReference type="Proteomes" id="UP000694888">
    <property type="component" value="Unplaced"/>
</dbReference>
<evidence type="ECO:0000256" key="3">
    <source>
        <dbReference type="ARBA" id="ARBA00022448"/>
    </source>
</evidence>
<feature type="transmembrane region" description="Helical" evidence="8">
    <location>
        <begin position="322"/>
        <end position="344"/>
    </location>
</feature>
<keyword evidence="5 8" id="KW-1133">Transmembrane helix</keyword>
<dbReference type="PIRSF" id="PIRSF016379">
    <property type="entry name" value="ENT"/>
    <property type="match status" value="1"/>
</dbReference>
<evidence type="ECO:0000256" key="5">
    <source>
        <dbReference type="ARBA" id="ARBA00022989"/>
    </source>
</evidence>
<keyword evidence="9" id="KW-1185">Reference proteome</keyword>
<feature type="compositionally biased region" description="Acidic residues" evidence="7">
    <location>
        <begin position="1"/>
        <end position="18"/>
    </location>
</feature>
<proteinExistence type="inferred from homology"/>
<comment type="similarity">
    <text evidence="2">Belongs to the SLC29A/ENT transporter (TC 2.A.57) family.</text>
</comment>
<evidence type="ECO:0000256" key="4">
    <source>
        <dbReference type="ARBA" id="ARBA00022692"/>
    </source>
</evidence>
<feature type="transmembrane region" description="Helical" evidence="8">
    <location>
        <begin position="94"/>
        <end position="114"/>
    </location>
</feature>
<name>A0ABM0ZXL6_APLCA</name>
<dbReference type="Pfam" id="PF01733">
    <property type="entry name" value="Nucleoside_tran"/>
    <property type="match status" value="1"/>
</dbReference>
<dbReference type="PRINTS" id="PR01130">
    <property type="entry name" value="DERENTRNSPRT"/>
</dbReference>